<dbReference type="eggNOG" id="COG0620">
    <property type="taxonomic scope" value="Bacteria"/>
</dbReference>
<sequence>MKLLTTHDIGSLAKPPWRVKAMRNIPLNNNDIDEAVKWGEKLHIDALPNLKELLQKRNGFSPQEKNKILLYSSLYGTKFLEAAGLDIVWDGEQHRVEMYEYPIRRTNGFTFHGHVRSFDNKYYRRASCELTPECKTPYHLEEYRTIQSFASCPVKIPVTGAYTLADWSYDSYYRKDTYPGGNAILAKQKSARKQFLSDLASRVIYPNLKALVDEGAQYLQIDEPAAATKRAETDLFIDAMKKSISDLAGRAFFSVHICYSAYHRLFPKILELEGYLNEIHLEYANRDSRELGISDRERPGYSLLKLLKDTPFNIGLGVLDIHTDWIEPPELVRDRILHACRVLGDPSRILVAPDCGLRTRTWKVAFEKLRNLTAGVQMARTAINPC</sequence>
<dbReference type="PANTHER" id="PTHR30519">
    <property type="entry name" value="5-METHYLTETRAHYDROPTEROYLTRIGLUTAMATE--HOMOCYSTEINE METHYLTRANSFERASE"/>
    <property type="match status" value="1"/>
</dbReference>
<comment type="cofactor">
    <cofactor evidence="1">
        <name>Zn(2+)</name>
        <dbReference type="ChEBI" id="CHEBI:29105"/>
    </cofactor>
</comment>
<dbReference type="GO" id="GO:0032259">
    <property type="term" value="P:methylation"/>
    <property type="evidence" value="ECO:0007669"/>
    <property type="project" value="UniProtKB-KW"/>
</dbReference>
<evidence type="ECO:0000259" key="4">
    <source>
        <dbReference type="Pfam" id="PF01717"/>
    </source>
</evidence>
<dbReference type="GO" id="GO:0008270">
    <property type="term" value="F:zinc ion binding"/>
    <property type="evidence" value="ECO:0007669"/>
    <property type="project" value="InterPro"/>
</dbReference>
<dbReference type="SUPFAM" id="SSF51726">
    <property type="entry name" value="UROD/MetE-like"/>
    <property type="match status" value="1"/>
</dbReference>
<dbReference type="STRING" id="716544.wcw_1738"/>
<keyword evidence="3" id="KW-0862">Zinc</keyword>
<dbReference type="InterPro" id="IPR038071">
    <property type="entry name" value="UROD/MetE-like_sf"/>
</dbReference>
<dbReference type="Proteomes" id="UP000001505">
    <property type="component" value="Chromosome"/>
</dbReference>
<dbReference type="KEGG" id="wch:wcw_1738"/>
<evidence type="ECO:0000256" key="2">
    <source>
        <dbReference type="ARBA" id="ARBA00022723"/>
    </source>
</evidence>
<keyword evidence="2" id="KW-0479">Metal-binding</keyword>
<dbReference type="RefSeq" id="WP_013182783.1">
    <property type="nucleotide sequence ID" value="NC_014225.1"/>
</dbReference>
<accession>D6YSN4</accession>
<reference evidence="5 6" key="1">
    <citation type="journal article" date="2010" name="PLoS ONE">
        <title>The Waddlia genome: a window into chlamydial biology.</title>
        <authorList>
            <person name="Bertelli C."/>
            <person name="Collyn F."/>
            <person name="Croxatto A."/>
            <person name="Ruckert C."/>
            <person name="Polkinghorne A."/>
            <person name="Kebbi-Beghdadi C."/>
            <person name="Goesmann A."/>
            <person name="Vaughan L."/>
            <person name="Greub G."/>
        </authorList>
    </citation>
    <scope>NUCLEOTIDE SEQUENCE [LARGE SCALE GENOMIC DNA]</scope>
    <source>
        <strain evidence="6">ATCC VR-1470 / WSU 86-1044</strain>
    </source>
</reference>
<evidence type="ECO:0000313" key="5">
    <source>
        <dbReference type="EMBL" id="ADI39079.1"/>
    </source>
</evidence>
<dbReference type="EMBL" id="CP001928">
    <property type="protein sequence ID" value="ADI39079.1"/>
    <property type="molecule type" value="Genomic_DNA"/>
</dbReference>
<name>D6YSN4_WADCW</name>
<evidence type="ECO:0000256" key="1">
    <source>
        <dbReference type="ARBA" id="ARBA00001947"/>
    </source>
</evidence>
<dbReference type="GO" id="GO:0009086">
    <property type="term" value="P:methionine biosynthetic process"/>
    <property type="evidence" value="ECO:0007669"/>
    <property type="project" value="InterPro"/>
</dbReference>
<dbReference type="EC" id="2.1.1.14" evidence="5"/>
<evidence type="ECO:0000313" key="6">
    <source>
        <dbReference type="Proteomes" id="UP000001505"/>
    </source>
</evidence>
<gene>
    <name evidence="5" type="primary">metE3</name>
    <name evidence="5" type="ordered locus">wcw_1738</name>
</gene>
<keyword evidence="5" id="KW-0808">Transferase</keyword>
<dbReference type="AlphaFoldDB" id="D6YSN4"/>
<organism evidence="5 6">
    <name type="scientific">Waddlia chondrophila (strain ATCC VR-1470 / WSU 86-1044)</name>
    <dbReference type="NCBI Taxonomy" id="716544"/>
    <lineage>
        <taxon>Bacteria</taxon>
        <taxon>Pseudomonadati</taxon>
        <taxon>Chlamydiota</taxon>
        <taxon>Chlamydiia</taxon>
        <taxon>Parachlamydiales</taxon>
        <taxon>Waddliaceae</taxon>
        <taxon>Waddlia</taxon>
    </lineage>
</organism>
<feature type="domain" description="Cobalamin-independent methionine synthase MetE C-terminal/archaeal" evidence="4">
    <location>
        <begin position="80"/>
        <end position="373"/>
    </location>
</feature>
<proteinExistence type="predicted"/>
<protein>
    <submittedName>
        <fullName evidence="5">5-methyltetrahydropteroyltriglutamate--homocysteine methyltransferase</fullName>
        <ecNumber evidence="5">2.1.1.14</ecNumber>
    </submittedName>
</protein>
<keyword evidence="6" id="KW-1185">Reference proteome</keyword>
<evidence type="ECO:0000256" key="3">
    <source>
        <dbReference type="ARBA" id="ARBA00022833"/>
    </source>
</evidence>
<dbReference type="OrthoDB" id="244285at2"/>
<keyword evidence="5" id="KW-0489">Methyltransferase</keyword>
<dbReference type="Pfam" id="PF01717">
    <property type="entry name" value="Meth_synt_2"/>
    <property type="match status" value="1"/>
</dbReference>
<dbReference type="CDD" id="cd03311">
    <property type="entry name" value="CIMS_C_terminal_like"/>
    <property type="match status" value="1"/>
</dbReference>
<dbReference type="GO" id="GO:0003871">
    <property type="term" value="F:5-methyltetrahydropteroyltriglutamate-homocysteine S-methyltransferase activity"/>
    <property type="evidence" value="ECO:0007669"/>
    <property type="project" value="UniProtKB-EC"/>
</dbReference>
<dbReference type="InterPro" id="IPR002629">
    <property type="entry name" value="Met_Synth_C/arc"/>
</dbReference>
<dbReference type="Gene3D" id="3.20.20.210">
    <property type="match status" value="1"/>
</dbReference>
<dbReference type="HOGENOM" id="CLU_040013_3_2_0"/>